<evidence type="ECO:0000313" key="2">
    <source>
        <dbReference type="EMBL" id="GBG60778.1"/>
    </source>
</evidence>
<comment type="caution">
    <text evidence="2">The sequence shown here is derived from an EMBL/GenBank/DDBJ whole genome shotgun (WGS) entry which is preliminary data.</text>
</comment>
<dbReference type="Gramene" id="GBG60778">
    <property type="protein sequence ID" value="GBG60778"/>
    <property type="gene ID" value="CBR_g12516"/>
</dbReference>
<dbReference type="EMBL" id="BFEA01000014">
    <property type="protein sequence ID" value="GBG60778.1"/>
    <property type="molecule type" value="Genomic_DNA"/>
</dbReference>
<gene>
    <name evidence="2" type="ORF">CBR_g12516</name>
</gene>
<dbReference type="Proteomes" id="UP000265515">
    <property type="component" value="Unassembled WGS sequence"/>
</dbReference>
<evidence type="ECO:0000256" key="1">
    <source>
        <dbReference type="SAM" id="MobiDB-lite"/>
    </source>
</evidence>
<reference evidence="2 3" key="1">
    <citation type="journal article" date="2018" name="Cell">
        <title>The Chara Genome: Secondary Complexity and Implications for Plant Terrestrialization.</title>
        <authorList>
            <person name="Nishiyama T."/>
            <person name="Sakayama H."/>
            <person name="Vries J.D."/>
            <person name="Buschmann H."/>
            <person name="Saint-Marcoux D."/>
            <person name="Ullrich K.K."/>
            <person name="Haas F.B."/>
            <person name="Vanderstraeten L."/>
            <person name="Becker D."/>
            <person name="Lang D."/>
            <person name="Vosolsobe S."/>
            <person name="Rombauts S."/>
            <person name="Wilhelmsson P.K.I."/>
            <person name="Janitza P."/>
            <person name="Kern R."/>
            <person name="Heyl A."/>
            <person name="Rumpler F."/>
            <person name="Villalobos L.I.A.C."/>
            <person name="Clay J.M."/>
            <person name="Skokan R."/>
            <person name="Toyoda A."/>
            <person name="Suzuki Y."/>
            <person name="Kagoshima H."/>
            <person name="Schijlen E."/>
            <person name="Tajeshwar N."/>
            <person name="Catarino B."/>
            <person name="Hetherington A.J."/>
            <person name="Saltykova A."/>
            <person name="Bonnot C."/>
            <person name="Breuninger H."/>
            <person name="Symeonidi A."/>
            <person name="Radhakrishnan G.V."/>
            <person name="Van Nieuwerburgh F."/>
            <person name="Deforce D."/>
            <person name="Chang C."/>
            <person name="Karol K.G."/>
            <person name="Hedrich R."/>
            <person name="Ulvskov P."/>
            <person name="Glockner G."/>
            <person name="Delwiche C.F."/>
            <person name="Petrasek J."/>
            <person name="Van de Peer Y."/>
            <person name="Friml J."/>
            <person name="Beilby M."/>
            <person name="Dolan L."/>
            <person name="Kohara Y."/>
            <person name="Sugano S."/>
            <person name="Fujiyama A."/>
            <person name="Delaux P.-M."/>
            <person name="Quint M."/>
            <person name="TheiBen G."/>
            <person name="Hagemann M."/>
            <person name="Harholt J."/>
            <person name="Dunand C."/>
            <person name="Zachgo S."/>
            <person name="Langdale J."/>
            <person name="Maumus F."/>
            <person name="Straeten D.V.D."/>
            <person name="Gould S.B."/>
            <person name="Rensing S.A."/>
        </authorList>
    </citation>
    <scope>NUCLEOTIDE SEQUENCE [LARGE SCALE GENOMIC DNA]</scope>
    <source>
        <strain evidence="2 3">S276</strain>
    </source>
</reference>
<dbReference type="AlphaFoldDB" id="A0A388JSJ1"/>
<protein>
    <submittedName>
        <fullName evidence="2">Uncharacterized protein</fullName>
    </submittedName>
</protein>
<sequence>MSQSSKSCVIDQTVRWGLNVSPVDVPSMETPTLGFRRDGVSRECYIGLTALSVPRIAHVGGSGSVRSQGIVINDSAPQRVVTATTTIVSAMEHVDKGPVHMGQTRHWEPSNAIAVGGSSRNVIQLSHAGGATIHDITSTGGERREEGTSRHKEAGRKGERGDQTLRPDDNDGEPLSSRKKRTRQEELEAKSKLWTDGKTFLGSGLGLFITDIVHICTDYYYTIVNGNAGATAPHGLIMPTPDVPCLRIDDPAQQEPTLHQARKTENVAMRVIHRWIFRSSSRYDGFARPESYVVVDYPTDLARAVWQSVEWSG</sequence>
<organism evidence="2 3">
    <name type="scientific">Chara braunii</name>
    <name type="common">Braun's stonewort</name>
    <dbReference type="NCBI Taxonomy" id="69332"/>
    <lineage>
        <taxon>Eukaryota</taxon>
        <taxon>Viridiplantae</taxon>
        <taxon>Streptophyta</taxon>
        <taxon>Charophyceae</taxon>
        <taxon>Charales</taxon>
        <taxon>Characeae</taxon>
        <taxon>Chara</taxon>
    </lineage>
</organism>
<name>A0A388JSJ1_CHABU</name>
<accession>A0A388JSJ1</accession>
<keyword evidence="3" id="KW-1185">Reference proteome</keyword>
<feature type="compositionally biased region" description="Basic and acidic residues" evidence="1">
    <location>
        <begin position="141"/>
        <end position="169"/>
    </location>
</feature>
<proteinExistence type="predicted"/>
<evidence type="ECO:0000313" key="3">
    <source>
        <dbReference type="Proteomes" id="UP000265515"/>
    </source>
</evidence>
<feature type="region of interest" description="Disordered" evidence="1">
    <location>
        <begin position="130"/>
        <end position="188"/>
    </location>
</feature>